<protein>
    <recommendedName>
        <fullName evidence="3">ArsR family transcriptional regulator</fullName>
    </recommendedName>
</protein>
<evidence type="ECO:0008006" key="3">
    <source>
        <dbReference type="Google" id="ProtNLM"/>
    </source>
</evidence>
<keyword evidence="2" id="KW-1185">Reference proteome</keyword>
<accession>A0ABT8L4H2</accession>
<dbReference type="Pfam" id="PF22278">
    <property type="entry name" value="DUF6958"/>
    <property type="match status" value="1"/>
</dbReference>
<name>A0ABT8L4H2_9BACT</name>
<evidence type="ECO:0000313" key="1">
    <source>
        <dbReference type="EMBL" id="MDN5212623.1"/>
    </source>
</evidence>
<dbReference type="InterPro" id="IPR054233">
    <property type="entry name" value="DUF6958"/>
</dbReference>
<sequence length="96" mass="11006">MMEEKIMTLHPEGKAGVNILKRRYDQVKEAILMILDENGGELTFKETSEIAQDVLKGNFDGKILWYVVTVKLDLEARGIIKRVPKTSPHRIRRVDA</sequence>
<proteinExistence type="predicted"/>
<evidence type="ECO:0000313" key="2">
    <source>
        <dbReference type="Proteomes" id="UP001172083"/>
    </source>
</evidence>
<dbReference type="EMBL" id="JAUJEB010000001">
    <property type="protein sequence ID" value="MDN5212623.1"/>
    <property type="molecule type" value="Genomic_DNA"/>
</dbReference>
<dbReference type="Proteomes" id="UP001172083">
    <property type="component" value="Unassembled WGS sequence"/>
</dbReference>
<reference evidence="1" key="1">
    <citation type="submission" date="2023-06" db="EMBL/GenBank/DDBJ databases">
        <title>Genomic of Agaribacillus aureum.</title>
        <authorList>
            <person name="Wang G."/>
        </authorList>
    </citation>
    <scope>NUCLEOTIDE SEQUENCE</scope>
    <source>
        <strain evidence="1">BMA12</strain>
    </source>
</reference>
<dbReference type="RefSeq" id="WP_346757940.1">
    <property type="nucleotide sequence ID" value="NZ_JAUJEB010000001.1"/>
</dbReference>
<organism evidence="1 2">
    <name type="scientific">Agaribacillus aureus</name>
    <dbReference type="NCBI Taxonomy" id="3051825"/>
    <lineage>
        <taxon>Bacteria</taxon>
        <taxon>Pseudomonadati</taxon>
        <taxon>Bacteroidota</taxon>
        <taxon>Cytophagia</taxon>
        <taxon>Cytophagales</taxon>
        <taxon>Splendidivirgaceae</taxon>
        <taxon>Agaribacillus</taxon>
    </lineage>
</organism>
<gene>
    <name evidence="1" type="ORF">QQ020_11225</name>
</gene>
<comment type="caution">
    <text evidence="1">The sequence shown here is derived from an EMBL/GenBank/DDBJ whole genome shotgun (WGS) entry which is preliminary data.</text>
</comment>